<sequence>MKALPFVTFWVVLYGLSSCRPHRQPAHVPLQVPTVVEAKGRVVPKDSIQLPIQIPIRSPKLVKAGKPKVVILKAEGYSSALPPQIPVGNPTICVAGQHGYSLPKRVTARKHIILAGIPEKILSKAPASKDHNPKNITTFGLEHGLKNLNISEVVQDKLGNLWIATGFGGVARYDGKTFAYYTEREGLSNNTVLSILKDSHGNLWFGTQLGASRFDGKYFTNYTVNDGLPANIVNEIIEDKRGNIWFATYGGITRLDIRQNVLTHFTVNEGLPFNLANRIFEDSHGTIWTGTYQHGLSSLTIDYTTHGETYTFKNYTKKEGLPGDNVLAIAEDHDGSLWVGTDEGVGHYTPASDKQKPFFRHFNSQNGLPDNTVNSLLIDKRSRVLIGTENGIAICESVDTGRSSRFTYLTEADGLPHHGILSLFDDANETIWVGTERGLSKYSFNAFTLLTEKDGIPDKLILAIIEDKKGDIWLGTYGGGVIKYQRPQRDRPGAITHYTVKEGLSDNVVYALHEDVNGHIWMGTRDGGVTKFSPSPDGNGGTFTHYTEQQGLLSNFVVSILEDRDGYIWFAHLSKTLGGVSKFDGKTFTNFTRAQGLNSRDFWSIAQDKRGDFWFGSWGEGLTKYEPAIEGQKGVFTHFDKRAGLSNEKIRPIWVDARGAVWFGTIGGGINKYEEGLAGKPAQFTQYTEREGLSSNDVRSILEDRNGTIWLGNYYGISKFSPNETQSGKLVVSFTQEDGLLGIGCLTNSICEDRTGKIWIGTLKNLTVFDPSLIRPDTSLPTVQLTDLKLFNEQTSWRTDTTFLLQNGIRVGSFGFKTLSDWYAIPQQLSLPYNNNFITFDFVGINIHTPKTVRYQYQLEGLEDNWSASSSRSEAVYGNLRPGNYVFKIRARNGDGRWGNILNYSFSIRPPWWVTWWAYLLYGLLAAASIYAWIQYRVREGIEKIKAQEAIRIKISSDLHDDVGSILSGLAMQSQLMALTALEEQKEPLGEISAMSHDAMERMRDTVWAIDSRKDKYENLIDRMRAFAERNLNRKRIIHEFDIAIDDARKFIDPQKRQNIYLIFKEAITNIDKHSDATHVRIVFRESNRNLYLLIHDNGTSKKVASTDGLGLPNMQMRATRIGGILRVTNENGFKIELTLA</sequence>
<evidence type="ECO:0000313" key="6">
    <source>
        <dbReference type="Proteomes" id="UP000598820"/>
    </source>
</evidence>
<dbReference type="RefSeq" id="WP_190893365.1">
    <property type="nucleotide sequence ID" value="NZ_JACWZY010000066.1"/>
</dbReference>
<dbReference type="CDD" id="cd16917">
    <property type="entry name" value="HATPase_UhpB-NarQ-NarX-like"/>
    <property type="match status" value="1"/>
</dbReference>
<dbReference type="InterPro" id="IPR011712">
    <property type="entry name" value="Sig_transdc_His_kin_sub3_dim/P"/>
</dbReference>
<keyword evidence="1" id="KW-0597">Phosphoprotein</keyword>
<organism evidence="5 6">
    <name type="scientific">Spirosoma profusum</name>
    <dbReference type="NCBI Taxonomy" id="2771354"/>
    <lineage>
        <taxon>Bacteria</taxon>
        <taxon>Pseudomonadati</taxon>
        <taxon>Bacteroidota</taxon>
        <taxon>Cytophagia</taxon>
        <taxon>Cytophagales</taxon>
        <taxon>Cytophagaceae</taxon>
        <taxon>Spirosoma</taxon>
    </lineage>
</organism>
<dbReference type="Proteomes" id="UP000598820">
    <property type="component" value="Unassembled WGS sequence"/>
</dbReference>
<dbReference type="EMBL" id="JACWZY010000066">
    <property type="protein sequence ID" value="MBD2705690.1"/>
    <property type="molecule type" value="Genomic_DNA"/>
</dbReference>
<dbReference type="Pfam" id="PF07495">
    <property type="entry name" value="Y_Y_Y"/>
    <property type="match status" value="1"/>
</dbReference>
<dbReference type="PROSITE" id="PS51257">
    <property type="entry name" value="PROKAR_LIPOPROTEIN"/>
    <property type="match status" value="1"/>
</dbReference>
<evidence type="ECO:0000259" key="3">
    <source>
        <dbReference type="Pfam" id="PF07495"/>
    </source>
</evidence>
<gene>
    <name evidence="5" type="ORF">IC229_34095</name>
</gene>
<evidence type="ECO:0000259" key="4">
    <source>
        <dbReference type="Pfam" id="PF07730"/>
    </source>
</evidence>
<dbReference type="PANTHER" id="PTHR43547:SF2">
    <property type="entry name" value="HYBRID SIGNAL TRANSDUCTION HISTIDINE KINASE C"/>
    <property type="match status" value="1"/>
</dbReference>
<dbReference type="PANTHER" id="PTHR43547">
    <property type="entry name" value="TWO-COMPONENT HISTIDINE KINASE"/>
    <property type="match status" value="1"/>
</dbReference>
<dbReference type="InterPro" id="IPR013783">
    <property type="entry name" value="Ig-like_fold"/>
</dbReference>
<dbReference type="AlphaFoldDB" id="A0A927AWF6"/>
<dbReference type="SUPFAM" id="SSF63829">
    <property type="entry name" value="Calcium-dependent phosphotriesterase"/>
    <property type="match status" value="3"/>
</dbReference>
<keyword evidence="6" id="KW-1185">Reference proteome</keyword>
<keyword evidence="2" id="KW-0472">Membrane</keyword>
<feature type="transmembrane region" description="Helical" evidence="2">
    <location>
        <begin position="912"/>
        <end position="934"/>
    </location>
</feature>
<dbReference type="GO" id="GO:0000155">
    <property type="term" value="F:phosphorelay sensor kinase activity"/>
    <property type="evidence" value="ECO:0007669"/>
    <property type="project" value="InterPro"/>
</dbReference>
<dbReference type="Gene3D" id="2.130.10.10">
    <property type="entry name" value="YVTN repeat-like/Quinoprotein amine dehydrogenase"/>
    <property type="match status" value="4"/>
</dbReference>
<dbReference type="GO" id="GO:0046983">
    <property type="term" value="F:protein dimerization activity"/>
    <property type="evidence" value="ECO:0007669"/>
    <property type="project" value="InterPro"/>
</dbReference>
<name>A0A927AWF6_9BACT</name>
<proteinExistence type="predicted"/>
<evidence type="ECO:0000256" key="1">
    <source>
        <dbReference type="ARBA" id="ARBA00022553"/>
    </source>
</evidence>
<dbReference type="GO" id="GO:0016020">
    <property type="term" value="C:membrane"/>
    <property type="evidence" value="ECO:0007669"/>
    <property type="project" value="InterPro"/>
</dbReference>
<keyword evidence="2" id="KW-1133">Transmembrane helix</keyword>
<dbReference type="Gene3D" id="1.20.5.1930">
    <property type="match status" value="1"/>
</dbReference>
<dbReference type="InterPro" id="IPR011110">
    <property type="entry name" value="Reg_prop"/>
</dbReference>
<keyword evidence="2" id="KW-0812">Transmembrane</keyword>
<dbReference type="InterPro" id="IPR015943">
    <property type="entry name" value="WD40/YVTN_repeat-like_dom_sf"/>
</dbReference>
<dbReference type="InterPro" id="IPR011123">
    <property type="entry name" value="Y_Y_Y"/>
</dbReference>
<feature type="domain" description="Two component regulator three Y" evidence="3">
    <location>
        <begin position="849"/>
        <end position="901"/>
    </location>
</feature>
<evidence type="ECO:0000313" key="5">
    <source>
        <dbReference type="EMBL" id="MBD2705690.1"/>
    </source>
</evidence>
<comment type="caution">
    <text evidence="5">The sequence shown here is derived from an EMBL/GenBank/DDBJ whole genome shotgun (WGS) entry which is preliminary data.</text>
</comment>
<evidence type="ECO:0008006" key="7">
    <source>
        <dbReference type="Google" id="ProtNLM"/>
    </source>
</evidence>
<dbReference type="Pfam" id="PF07494">
    <property type="entry name" value="Reg_prop"/>
    <property type="match status" value="8"/>
</dbReference>
<protein>
    <recommendedName>
        <fullName evidence="7">Histidine kinase</fullName>
    </recommendedName>
</protein>
<feature type="domain" description="Signal transduction histidine kinase subgroup 3 dimerisation and phosphoacceptor" evidence="4">
    <location>
        <begin position="952"/>
        <end position="1011"/>
    </location>
</feature>
<evidence type="ECO:0000256" key="2">
    <source>
        <dbReference type="SAM" id="Phobius"/>
    </source>
</evidence>
<dbReference type="SUPFAM" id="SSF55874">
    <property type="entry name" value="ATPase domain of HSP90 chaperone/DNA topoisomerase II/histidine kinase"/>
    <property type="match status" value="1"/>
</dbReference>
<dbReference type="Gene3D" id="2.60.40.10">
    <property type="entry name" value="Immunoglobulins"/>
    <property type="match status" value="1"/>
</dbReference>
<accession>A0A927AWF6</accession>
<reference evidence="5" key="1">
    <citation type="submission" date="2020-09" db="EMBL/GenBank/DDBJ databases">
        <authorList>
            <person name="Kim M.K."/>
        </authorList>
    </citation>
    <scope>NUCLEOTIDE SEQUENCE</scope>
    <source>
        <strain evidence="5">BT702</strain>
    </source>
</reference>
<dbReference type="Gene3D" id="3.30.565.10">
    <property type="entry name" value="Histidine kinase-like ATPase, C-terminal domain"/>
    <property type="match status" value="1"/>
</dbReference>
<dbReference type="Pfam" id="PF07730">
    <property type="entry name" value="HisKA_3"/>
    <property type="match status" value="1"/>
</dbReference>
<dbReference type="InterPro" id="IPR036890">
    <property type="entry name" value="HATPase_C_sf"/>
</dbReference>